<gene>
    <name evidence="4" type="ORF">FHP91_10085</name>
</gene>
<dbReference type="InterPro" id="IPR020843">
    <property type="entry name" value="ER"/>
</dbReference>
<dbReference type="InterPro" id="IPR041694">
    <property type="entry name" value="ADH_N_2"/>
</dbReference>
<dbReference type="Proteomes" id="UP000319502">
    <property type="component" value="Unassembled WGS sequence"/>
</dbReference>
<feature type="region of interest" description="Disordered" evidence="2">
    <location>
        <begin position="1"/>
        <end position="33"/>
    </location>
</feature>
<accession>A0A557QWE6</accession>
<dbReference type="AlphaFoldDB" id="A0A557QWE6"/>
<sequence length="375" mass="40859">MHSTITSLSPGIARITRFSPHRQKPEGAGDMTQTNAVWVMNRHADGPMSDDNLVLREQPMPEPGEGEIRVRGVYLSLDPTNRVWLSPRYTYLPPIPLGDPMRGFIIGVVDKSRAPGWAEGDIAYGLMQWARYSIINPDRTAFMMKMPAPTEVSLEASICALAMNAHTAYYGLLLKGQPRPGDTVLISGAAGATGVQAGQIAKIAGCRVVGIAGGAEKCAMLVNELGFDAAIDYKAENVLEAIGRTCPDGVDIFFDNVGGPILDAALAHLAMGARVVICGGISDYDNIEDPDALYGVKNHFMLLMRRARMEGFVVFDFLGGADQQRCERDLTRWFQAGRLKYQAHVVEGIEHAFPSLKLLFNGGNRGKLLVRLDRD</sequence>
<evidence type="ECO:0000256" key="2">
    <source>
        <dbReference type="SAM" id="MobiDB-lite"/>
    </source>
</evidence>
<name>A0A557QWE6_9RHOO</name>
<dbReference type="FunFam" id="3.40.50.720:FF:000121">
    <property type="entry name" value="Prostaglandin reductase 2"/>
    <property type="match status" value="1"/>
</dbReference>
<dbReference type="Pfam" id="PF00107">
    <property type="entry name" value="ADH_zinc_N"/>
    <property type="match status" value="1"/>
</dbReference>
<evidence type="ECO:0000313" key="5">
    <source>
        <dbReference type="Proteomes" id="UP000319502"/>
    </source>
</evidence>
<evidence type="ECO:0000256" key="1">
    <source>
        <dbReference type="ARBA" id="ARBA00023002"/>
    </source>
</evidence>
<dbReference type="Gene3D" id="3.90.180.10">
    <property type="entry name" value="Medium-chain alcohol dehydrogenases, catalytic domain"/>
    <property type="match status" value="1"/>
</dbReference>
<dbReference type="SMART" id="SM00829">
    <property type="entry name" value="PKS_ER"/>
    <property type="match status" value="1"/>
</dbReference>
<reference evidence="4 5" key="1">
    <citation type="submission" date="2019-07" db="EMBL/GenBank/DDBJ databases">
        <title>The pathways for chlorine oxyanion respiration interact through the shared metabolite chlorate.</title>
        <authorList>
            <person name="Barnum T.P."/>
            <person name="Cheng Y."/>
            <person name="Hill K.A."/>
            <person name="Lucas L.N."/>
            <person name="Carlson H.K."/>
            <person name="Coates J.D."/>
        </authorList>
    </citation>
    <scope>NUCLEOTIDE SEQUENCE [LARGE SCALE GENOMIC DNA]</scope>
    <source>
        <strain evidence="4 5">SFB-3</strain>
    </source>
</reference>
<evidence type="ECO:0000259" key="3">
    <source>
        <dbReference type="SMART" id="SM00829"/>
    </source>
</evidence>
<evidence type="ECO:0000313" key="4">
    <source>
        <dbReference type="EMBL" id="TVO57235.1"/>
    </source>
</evidence>
<comment type="caution">
    <text evidence="4">The sequence shown here is derived from an EMBL/GenBank/DDBJ whole genome shotgun (WGS) entry which is preliminary data.</text>
</comment>
<dbReference type="InterPro" id="IPR013149">
    <property type="entry name" value="ADH-like_C"/>
</dbReference>
<dbReference type="EMBL" id="VMNK01000007">
    <property type="protein sequence ID" value="TVO57235.1"/>
    <property type="molecule type" value="Genomic_DNA"/>
</dbReference>
<dbReference type="InterPro" id="IPR011032">
    <property type="entry name" value="GroES-like_sf"/>
</dbReference>
<dbReference type="GO" id="GO:0016628">
    <property type="term" value="F:oxidoreductase activity, acting on the CH-CH group of donors, NAD or NADP as acceptor"/>
    <property type="evidence" value="ECO:0007669"/>
    <property type="project" value="InterPro"/>
</dbReference>
<keyword evidence="1" id="KW-0560">Oxidoreductase</keyword>
<protein>
    <submittedName>
        <fullName evidence="4">NADP-dependent oxidoreductase</fullName>
    </submittedName>
</protein>
<proteinExistence type="predicted"/>
<dbReference type="CDD" id="cd05288">
    <property type="entry name" value="PGDH"/>
    <property type="match status" value="1"/>
</dbReference>
<dbReference type="InterPro" id="IPR036291">
    <property type="entry name" value="NAD(P)-bd_dom_sf"/>
</dbReference>
<dbReference type="PANTHER" id="PTHR43205:SF42">
    <property type="entry name" value="ALCOHOL DEHYDROGENASE, ZINC-CONTAINING (AFU_ORTHOLOGUE AFUA_7G04530)"/>
    <property type="match status" value="1"/>
</dbReference>
<dbReference type="Pfam" id="PF16884">
    <property type="entry name" value="ADH_N_2"/>
    <property type="match status" value="1"/>
</dbReference>
<dbReference type="Gene3D" id="3.40.50.720">
    <property type="entry name" value="NAD(P)-binding Rossmann-like Domain"/>
    <property type="match status" value="1"/>
</dbReference>
<dbReference type="SUPFAM" id="SSF51735">
    <property type="entry name" value="NAD(P)-binding Rossmann-fold domains"/>
    <property type="match status" value="1"/>
</dbReference>
<organism evidence="4 5">
    <name type="scientific">Denitromonas halophila</name>
    <dbReference type="NCBI Taxonomy" id="1629404"/>
    <lineage>
        <taxon>Bacteria</taxon>
        <taxon>Pseudomonadati</taxon>
        <taxon>Pseudomonadota</taxon>
        <taxon>Betaproteobacteria</taxon>
        <taxon>Rhodocyclales</taxon>
        <taxon>Zoogloeaceae</taxon>
        <taxon>Denitromonas</taxon>
    </lineage>
</organism>
<dbReference type="SUPFAM" id="SSF50129">
    <property type="entry name" value="GroES-like"/>
    <property type="match status" value="1"/>
</dbReference>
<dbReference type="OrthoDB" id="9787435at2"/>
<dbReference type="InterPro" id="IPR045010">
    <property type="entry name" value="MDR_fam"/>
</dbReference>
<feature type="domain" description="Enoyl reductase (ER)" evidence="3">
    <location>
        <begin position="49"/>
        <end position="370"/>
    </location>
</feature>
<dbReference type="PANTHER" id="PTHR43205">
    <property type="entry name" value="PROSTAGLANDIN REDUCTASE"/>
    <property type="match status" value="1"/>
</dbReference>
<keyword evidence="5" id="KW-1185">Reference proteome</keyword>